<organism evidence="1 2">
    <name type="scientific">Prochlorococcus marinus subsp. pastoris (strain CCMP1986 / NIES-2087 / MED4)</name>
    <dbReference type="NCBI Taxonomy" id="59919"/>
    <lineage>
        <taxon>Bacteria</taxon>
        <taxon>Bacillati</taxon>
        <taxon>Cyanobacteriota</taxon>
        <taxon>Cyanophyceae</taxon>
        <taxon>Synechococcales</taxon>
        <taxon>Prochlorococcaceae</taxon>
        <taxon>Prochlorococcus</taxon>
    </lineage>
</organism>
<proteinExistence type="predicted"/>
<name>A8WIA5_PROMP</name>
<evidence type="ECO:0000313" key="1">
    <source>
        <dbReference type="EMBL" id="CAP16390.1"/>
    </source>
</evidence>
<sequence>MLNKKEYLLEVIFNKLKKTSKNINLEKKEFTKFINFLINEN</sequence>
<reference evidence="1 2" key="1">
    <citation type="journal article" date="2003" name="Nature">
        <title>Genome divergence in two Prochlorococcus ecotypes reflects oceanic niche differentiation.</title>
        <authorList>
            <person name="Rocap G."/>
            <person name="Larimer F.W."/>
            <person name="Lamerdin J.E."/>
            <person name="Malfatti S."/>
            <person name="Chain P."/>
            <person name="Ahlgren N.A."/>
            <person name="Arellano A."/>
            <person name="Coleman M."/>
            <person name="Hauser L."/>
            <person name="Hess W.R."/>
            <person name="Johnson Z.I."/>
            <person name="Land M.L."/>
            <person name="Lindell D."/>
            <person name="Post A.F."/>
            <person name="Regala W."/>
            <person name="Shah M."/>
            <person name="Shaw S.L."/>
            <person name="Steglich C."/>
            <person name="Sullivan M.B."/>
            <person name="Ting C.S."/>
            <person name="Tolonen A."/>
            <person name="Webb E.A."/>
            <person name="Zinser E.R."/>
            <person name="Chisholm S.W."/>
        </authorList>
    </citation>
    <scope>NUCLEOTIDE SEQUENCE [LARGE SCALE GENOMIC DNA]</scope>
    <source>
        <strain evidence="2">CCMP1986 / NIES-2087 / MED4</strain>
    </source>
</reference>
<gene>
    <name evidence="1" type="ordered locus">PMM1886</name>
</gene>
<evidence type="ECO:0000313" key="2">
    <source>
        <dbReference type="Proteomes" id="UP000001026"/>
    </source>
</evidence>
<protein>
    <submittedName>
        <fullName evidence="1">Uncharacterized protein</fullName>
    </submittedName>
</protein>
<accession>A8WIA5</accession>
<dbReference type="AlphaFoldDB" id="A8WIA5"/>
<dbReference type="STRING" id="59919.PMM1886"/>
<dbReference type="EMBL" id="BX548174">
    <property type="protein sequence ID" value="CAP16390.1"/>
    <property type="molecule type" value="Genomic_DNA"/>
</dbReference>
<dbReference type="HOGENOM" id="CLU_3275057_0_0_3"/>
<dbReference type="Proteomes" id="UP000001026">
    <property type="component" value="Chromosome"/>
</dbReference>
<dbReference type="KEGG" id="pmm:PMM1886"/>